<proteinExistence type="predicted"/>
<dbReference type="Proteomes" id="UP000237246">
    <property type="component" value="Unassembled WGS sequence"/>
</dbReference>
<reference evidence="1 3" key="1">
    <citation type="submission" date="2018-01" db="EMBL/GenBank/DDBJ databases">
        <title>Comparison of the Chinese Bamboo Partridge and Red Junglefowl genome sequences highlights the importance of demography in genome evolution.</title>
        <authorList>
            <person name="Tiley G.P."/>
            <person name="Kimball R.T."/>
            <person name="Braun E.L."/>
            <person name="Burleigh J.G."/>
        </authorList>
    </citation>
    <scope>NUCLEOTIDE SEQUENCE [LARGE SCALE GENOMIC DNA]</scope>
    <source>
        <strain evidence="1">RTK389</strain>
        <tissue evidence="1">Blood</tissue>
    </source>
</reference>
<dbReference type="AlphaFoldDB" id="A0A2P4SR85"/>
<gene>
    <name evidence="2" type="ORF">CIB84_002156</name>
    <name evidence="1" type="ORF">CIB84_009637</name>
</gene>
<evidence type="ECO:0000313" key="1">
    <source>
        <dbReference type="EMBL" id="POI26613.1"/>
    </source>
</evidence>
<evidence type="ECO:0000313" key="3">
    <source>
        <dbReference type="Proteomes" id="UP000237246"/>
    </source>
</evidence>
<accession>A0A2P4SR85</accession>
<evidence type="ECO:0000313" key="2">
    <source>
        <dbReference type="EMBL" id="POI34091.1"/>
    </source>
</evidence>
<protein>
    <submittedName>
        <fullName evidence="1">Uncharacterized protein</fullName>
    </submittedName>
</protein>
<organism evidence="1 3">
    <name type="scientific">Bambusicola thoracicus</name>
    <name type="common">Chinese bamboo-partridge</name>
    <name type="synonym">Perdix thoracica</name>
    <dbReference type="NCBI Taxonomy" id="9083"/>
    <lineage>
        <taxon>Eukaryota</taxon>
        <taxon>Metazoa</taxon>
        <taxon>Chordata</taxon>
        <taxon>Craniata</taxon>
        <taxon>Vertebrata</taxon>
        <taxon>Euteleostomi</taxon>
        <taxon>Archelosauria</taxon>
        <taxon>Archosauria</taxon>
        <taxon>Dinosauria</taxon>
        <taxon>Saurischia</taxon>
        <taxon>Theropoda</taxon>
        <taxon>Coelurosauria</taxon>
        <taxon>Aves</taxon>
        <taxon>Neognathae</taxon>
        <taxon>Galloanserae</taxon>
        <taxon>Galliformes</taxon>
        <taxon>Phasianidae</taxon>
        <taxon>Perdicinae</taxon>
        <taxon>Bambusicola</taxon>
    </lineage>
</organism>
<keyword evidence="3" id="KW-1185">Reference proteome</keyword>
<dbReference type="EMBL" id="PPHD01027805">
    <property type="protein sequence ID" value="POI26613.1"/>
    <property type="molecule type" value="Genomic_DNA"/>
</dbReference>
<name>A0A2P4SR85_BAMTH</name>
<sequence length="56" mass="6483">MYHNLQGHGWMDRRTDGWAVPVLPAFSQNILFFSWFPHGTVAVTTSKEDHVHFLLS</sequence>
<dbReference type="EMBL" id="PPHD01002379">
    <property type="protein sequence ID" value="POI34091.1"/>
    <property type="molecule type" value="Genomic_DNA"/>
</dbReference>
<comment type="caution">
    <text evidence="1">The sequence shown here is derived from an EMBL/GenBank/DDBJ whole genome shotgun (WGS) entry which is preliminary data.</text>
</comment>